<evidence type="ECO:0000313" key="2">
    <source>
        <dbReference type="Proteomes" id="UP000801492"/>
    </source>
</evidence>
<dbReference type="EMBL" id="VTPC01090049">
    <property type="protein sequence ID" value="KAF2884897.1"/>
    <property type="molecule type" value="Genomic_DNA"/>
</dbReference>
<evidence type="ECO:0000313" key="1">
    <source>
        <dbReference type="EMBL" id="KAF2884897.1"/>
    </source>
</evidence>
<protein>
    <submittedName>
        <fullName evidence="1">Uncharacterized protein</fullName>
    </submittedName>
</protein>
<organism evidence="1 2">
    <name type="scientific">Ignelater luminosus</name>
    <name type="common">Cucubano</name>
    <name type="synonym">Pyrophorus luminosus</name>
    <dbReference type="NCBI Taxonomy" id="2038154"/>
    <lineage>
        <taxon>Eukaryota</taxon>
        <taxon>Metazoa</taxon>
        <taxon>Ecdysozoa</taxon>
        <taxon>Arthropoda</taxon>
        <taxon>Hexapoda</taxon>
        <taxon>Insecta</taxon>
        <taxon>Pterygota</taxon>
        <taxon>Neoptera</taxon>
        <taxon>Endopterygota</taxon>
        <taxon>Coleoptera</taxon>
        <taxon>Polyphaga</taxon>
        <taxon>Elateriformia</taxon>
        <taxon>Elateroidea</taxon>
        <taxon>Elateridae</taxon>
        <taxon>Agrypninae</taxon>
        <taxon>Pyrophorini</taxon>
        <taxon>Ignelater</taxon>
    </lineage>
</organism>
<gene>
    <name evidence="1" type="ORF">ILUMI_21268</name>
</gene>
<dbReference type="AlphaFoldDB" id="A0A8K0CGM6"/>
<proteinExistence type="predicted"/>
<keyword evidence="2" id="KW-1185">Reference proteome</keyword>
<reference evidence="1" key="1">
    <citation type="submission" date="2019-08" db="EMBL/GenBank/DDBJ databases">
        <title>The genome of the North American firefly Photinus pyralis.</title>
        <authorList>
            <consortium name="Photinus pyralis genome working group"/>
            <person name="Fallon T.R."/>
            <person name="Sander Lower S.E."/>
            <person name="Weng J.-K."/>
        </authorList>
    </citation>
    <scope>NUCLEOTIDE SEQUENCE</scope>
    <source>
        <strain evidence="1">TRF0915ILg1</strain>
        <tissue evidence="1">Whole body</tissue>
    </source>
</reference>
<name>A0A8K0CGM6_IGNLU</name>
<accession>A0A8K0CGM6</accession>
<dbReference type="OrthoDB" id="7659889at2759"/>
<dbReference type="Proteomes" id="UP000801492">
    <property type="component" value="Unassembled WGS sequence"/>
</dbReference>
<sequence length="170" mass="19915">MNNKVTVYVKIRRFDLKDKPEFESKHLEINPKLDYNSLKNEVRCLFGVAEDDEKVIKLRNKDCILIPLMNLLEGNSPENYYIVDVSKIQHTAKTTVNLQDAYLDAVRQKLHNIESRITQAEVLIPQIQLERQAHMEQTVHNMSTRVAFLNRRIDELMPPQWKSKMPVTIS</sequence>
<comment type="caution">
    <text evidence="1">The sequence shown here is derived from an EMBL/GenBank/DDBJ whole genome shotgun (WGS) entry which is preliminary data.</text>
</comment>